<organism evidence="1 2">
    <name type="scientific">Cohnella phaseoli</name>
    <dbReference type="NCBI Taxonomy" id="456490"/>
    <lineage>
        <taxon>Bacteria</taxon>
        <taxon>Bacillati</taxon>
        <taxon>Bacillota</taxon>
        <taxon>Bacilli</taxon>
        <taxon>Bacillales</taxon>
        <taxon>Paenibacillaceae</taxon>
        <taxon>Cohnella</taxon>
    </lineage>
</organism>
<comment type="caution">
    <text evidence="1">The sequence shown here is derived from an EMBL/GenBank/DDBJ whole genome shotgun (WGS) entry which is preliminary data.</text>
</comment>
<dbReference type="GO" id="GO:0019062">
    <property type="term" value="P:virion attachment to host cell"/>
    <property type="evidence" value="ECO:0007669"/>
    <property type="project" value="InterPro"/>
</dbReference>
<dbReference type="AlphaFoldDB" id="A0A3D9KL72"/>
<keyword evidence="2" id="KW-1185">Reference proteome</keyword>
<dbReference type="EMBL" id="QRDZ01000003">
    <property type="protein sequence ID" value="RED86333.1"/>
    <property type="molecule type" value="Genomic_DNA"/>
</dbReference>
<dbReference type="Pfam" id="PF03406">
    <property type="entry name" value="Phage_fiber_2"/>
    <property type="match status" value="1"/>
</dbReference>
<dbReference type="RefSeq" id="WP_220377052.1">
    <property type="nucleotide sequence ID" value="NZ_QRDZ01000003.1"/>
</dbReference>
<evidence type="ECO:0000313" key="1">
    <source>
        <dbReference type="EMBL" id="RED86333.1"/>
    </source>
</evidence>
<dbReference type="Proteomes" id="UP000256977">
    <property type="component" value="Unassembled WGS sequence"/>
</dbReference>
<sequence length="422" mass="44413">MPEMTPHIGLKKPIATETADISVINDNMDMIDSALGDLSTVPTTAKDAAGAIAELHSEIEAIDVNIPDATLTTKGKVQLSSATNSTAEDRAATPKAVKTTMDAAVAAQTTANAAQAKSNAALPASSYTAADILAKLKTVDGVGSGLDADLLAGRNSLQYAHAGTVNAAQLNNSVFPAGLYVTNEALSLGLPWLWAHIINLKHASQDGYNAQIATPLDVTSGDMYVRYSVGTAWTTWKRIWTDNALRVNAGQLEFYDGGTWKPVANNGISVASNTVQFEDATERTTTNSTGILVCKYAPKASGEIVVSAEVRTLDGVSNQTTFLHAMSAYRRQGASSVSGEIGNLSSLGAASPDWRTPLGTNMSSRTILDETIGSWTTSTYAAISRSIVVFEGVPVYLALSRSNTGGGQAFMRNLKISYDIVR</sequence>
<evidence type="ECO:0000313" key="2">
    <source>
        <dbReference type="Proteomes" id="UP000256977"/>
    </source>
</evidence>
<gene>
    <name evidence="1" type="ORF">DFP98_103188</name>
</gene>
<dbReference type="CDD" id="cd19958">
    <property type="entry name" value="pyocin_knob"/>
    <property type="match status" value="1"/>
</dbReference>
<dbReference type="GO" id="GO:0046718">
    <property type="term" value="P:symbiont entry into host cell"/>
    <property type="evidence" value="ECO:0007669"/>
    <property type="project" value="InterPro"/>
</dbReference>
<reference evidence="1 2" key="1">
    <citation type="submission" date="2018-07" db="EMBL/GenBank/DDBJ databases">
        <title>Genomic Encyclopedia of Type Strains, Phase III (KMG-III): the genomes of soil and plant-associated and newly described type strains.</title>
        <authorList>
            <person name="Whitman W."/>
        </authorList>
    </citation>
    <scope>NUCLEOTIDE SEQUENCE [LARGE SCALE GENOMIC DNA]</scope>
    <source>
        <strain evidence="1 2">CECT 7287</strain>
    </source>
</reference>
<proteinExistence type="predicted"/>
<protein>
    <submittedName>
        <fullName evidence="1">Tail fiber-like repeat protein</fullName>
    </submittedName>
</protein>
<dbReference type="InterPro" id="IPR005068">
    <property type="entry name" value="Phage_lambda_Stf-r2"/>
</dbReference>
<accession>A0A3D9KL72</accession>
<name>A0A3D9KL72_9BACL</name>